<dbReference type="Gene3D" id="3.40.1190.10">
    <property type="entry name" value="Mur-like, catalytic domain"/>
    <property type="match status" value="1"/>
</dbReference>
<dbReference type="EMBL" id="JQJD01000043">
    <property type="protein sequence ID" value="KGN80195.1"/>
    <property type="molecule type" value="Genomic_DNA"/>
</dbReference>
<dbReference type="GO" id="GO:0051301">
    <property type="term" value="P:cell division"/>
    <property type="evidence" value="ECO:0007669"/>
    <property type="project" value="UniProtKB-KW"/>
</dbReference>
<reference evidence="15 16" key="1">
    <citation type="submission" date="2014-08" db="EMBL/GenBank/DDBJ databases">
        <title>Porphyromonas cangingivalis strain:COT-109_OH1386 Genome sequencing.</title>
        <authorList>
            <person name="Wallis C."/>
            <person name="Deusch O."/>
            <person name="O'Flynn C."/>
            <person name="Davis I."/>
            <person name="Jospin G."/>
            <person name="Darling A.E."/>
            <person name="Coil D.A."/>
            <person name="Alexiev A."/>
            <person name="Horsfall A."/>
            <person name="Kirkwood N."/>
            <person name="Harris S."/>
            <person name="Eisen J.A."/>
        </authorList>
    </citation>
    <scope>NUCLEOTIDE SEQUENCE [LARGE SCALE GENOMIC DNA]</scope>
    <source>
        <strain evidence="16">COT-109 OH1386</strain>
    </source>
</reference>
<dbReference type="Pfam" id="PF08245">
    <property type="entry name" value="Mur_ligase_M"/>
    <property type="match status" value="1"/>
</dbReference>
<dbReference type="Pfam" id="PF02875">
    <property type="entry name" value="Mur_ligase_C"/>
    <property type="match status" value="1"/>
</dbReference>
<dbReference type="eggNOG" id="COG0770">
    <property type="taxonomic scope" value="Bacteria"/>
</dbReference>
<comment type="caution">
    <text evidence="15">The sequence shown here is derived from an EMBL/GenBank/DDBJ whole genome shotgun (WGS) entry which is preliminary data.</text>
</comment>
<keyword evidence="2 10" id="KW-0436">Ligase</keyword>
<dbReference type="HAMAP" id="MF_02019">
    <property type="entry name" value="MurF"/>
    <property type="match status" value="1"/>
</dbReference>
<evidence type="ECO:0000259" key="14">
    <source>
        <dbReference type="Pfam" id="PF08245"/>
    </source>
</evidence>
<feature type="domain" description="Mur ligase N-terminal catalytic" evidence="12">
    <location>
        <begin position="16"/>
        <end position="61"/>
    </location>
</feature>
<sequence length="431" mass="46894">MTTIQHLYEIYLRHPGICTDTRKLCKGDLFFALHGANFDGNDFALRALEQGAAYAVVDKDVAPSDPRCLLVEDTLTALQALATHHRRQFDIPVIGITGTNGKTTTKELIRSVLSRKYNLLATEGNLNNHIGVPLMILRLDSSHEMALIEMGAGAPGEIHTLVEIAQPNVGLITNIGRAHLQGFGSIEGVLRTKSELPEYLYAHGGTFLLNSDDPLLVEKWGTQTALTYGQEGNYVSGKVAGHLPYLSVSVGETVVHSQLVGAYNLINILAAIAMGRYFEVPEADIYAGIEGYQPTNNRSQLVRLGDGSQLIVDAYNANPSSMAVAIDNLVDSPARHKVAILGDMLELGEATEEEHRRVLIHLSAHPEVKALLCGPCFRKVAGEAFLAFEKVEDICEYLRRHPLPSESLVLIKGSRGIALEKVLPLFCSGSL</sequence>
<dbReference type="NCBIfam" id="TIGR01143">
    <property type="entry name" value="murF"/>
    <property type="match status" value="1"/>
</dbReference>
<evidence type="ECO:0000256" key="10">
    <source>
        <dbReference type="HAMAP-Rule" id="MF_02019"/>
    </source>
</evidence>
<proteinExistence type="inferred from homology"/>
<evidence type="ECO:0000313" key="15">
    <source>
        <dbReference type="EMBL" id="KGN80195.1"/>
    </source>
</evidence>
<dbReference type="InterPro" id="IPR036615">
    <property type="entry name" value="Mur_ligase_C_dom_sf"/>
</dbReference>
<keyword evidence="4 10" id="KW-0547">Nucleotide-binding</keyword>
<dbReference type="AlphaFoldDB" id="A0A0A2ERR8"/>
<dbReference type="GO" id="GO:0009252">
    <property type="term" value="P:peptidoglycan biosynthetic process"/>
    <property type="evidence" value="ECO:0007669"/>
    <property type="project" value="UniProtKB-UniRule"/>
</dbReference>
<comment type="catalytic activity">
    <reaction evidence="10 11">
        <text>D-alanyl-D-alanine + UDP-N-acetyl-alpha-D-muramoyl-L-alanyl-gamma-D-glutamyl-meso-2,6-diaminopimelate + ATP = UDP-N-acetyl-alpha-D-muramoyl-L-alanyl-gamma-D-glutamyl-meso-2,6-diaminopimeloyl-D-alanyl-D-alanine + ADP + phosphate + H(+)</text>
        <dbReference type="Rhea" id="RHEA:28374"/>
        <dbReference type="ChEBI" id="CHEBI:15378"/>
        <dbReference type="ChEBI" id="CHEBI:30616"/>
        <dbReference type="ChEBI" id="CHEBI:43474"/>
        <dbReference type="ChEBI" id="CHEBI:57822"/>
        <dbReference type="ChEBI" id="CHEBI:61386"/>
        <dbReference type="ChEBI" id="CHEBI:83905"/>
        <dbReference type="ChEBI" id="CHEBI:456216"/>
        <dbReference type="EC" id="6.3.2.10"/>
    </reaction>
</comment>
<keyword evidence="5 10" id="KW-0067">ATP-binding</keyword>
<dbReference type="GO" id="GO:0005524">
    <property type="term" value="F:ATP binding"/>
    <property type="evidence" value="ECO:0007669"/>
    <property type="project" value="UniProtKB-UniRule"/>
</dbReference>
<comment type="subcellular location">
    <subcellularLocation>
        <location evidence="10 11">Cytoplasm</location>
    </subcellularLocation>
</comment>
<comment type="pathway">
    <text evidence="10 11">Cell wall biogenesis; peptidoglycan biosynthesis.</text>
</comment>
<keyword evidence="9 10" id="KW-0961">Cell wall biogenesis/degradation</keyword>
<evidence type="ECO:0000259" key="12">
    <source>
        <dbReference type="Pfam" id="PF01225"/>
    </source>
</evidence>
<dbReference type="SUPFAM" id="SSF63418">
    <property type="entry name" value="MurE/MurF N-terminal domain"/>
    <property type="match status" value="1"/>
</dbReference>
<dbReference type="OrthoDB" id="9801978at2"/>
<dbReference type="EC" id="6.3.2.10" evidence="10 11"/>
<dbReference type="GO" id="GO:0071555">
    <property type="term" value="P:cell wall organization"/>
    <property type="evidence" value="ECO:0007669"/>
    <property type="project" value="UniProtKB-KW"/>
</dbReference>
<evidence type="ECO:0000256" key="9">
    <source>
        <dbReference type="ARBA" id="ARBA00023316"/>
    </source>
</evidence>
<evidence type="ECO:0000313" key="16">
    <source>
        <dbReference type="Proteomes" id="UP000030125"/>
    </source>
</evidence>
<feature type="domain" description="Mur ligase central" evidence="14">
    <location>
        <begin position="96"/>
        <end position="274"/>
    </location>
</feature>
<dbReference type="STRING" id="36874.HQ34_00385"/>
<dbReference type="Pfam" id="PF01225">
    <property type="entry name" value="Mur_ligase"/>
    <property type="match status" value="1"/>
</dbReference>
<accession>A0A0A2ERR8</accession>
<evidence type="ECO:0000256" key="8">
    <source>
        <dbReference type="ARBA" id="ARBA00023306"/>
    </source>
</evidence>
<evidence type="ECO:0000259" key="13">
    <source>
        <dbReference type="Pfam" id="PF02875"/>
    </source>
</evidence>
<evidence type="ECO:0000256" key="3">
    <source>
        <dbReference type="ARBA" id="ARBA00022618"/>
    </source>
</evidence>
<dbReference type="GO" id="GO:0005737">
    <property type="term" value="C:cytoplasm"/>
    <property type="evidence" value="ECO:0007669"/>
    <property type="project" value="UniProtKB-SubCell"/>
</dbReference>
<evidence type="ECO:0000256" key="5">
    <source>
        <dbReference type="ARBA" id="ARBA00022840"/>
    </source>
</evidence>
<dbReference type="InterPro" id="IPR036565">
    <property type="entry name" value="Mur-like_cat_sf"/>
</dbReference>
<evidence type="ECO:0000256" key="2">
    <source>
        <dbReference type="ARBA" id="ARBA00022598"/>
    </source>
</evidence>
<evidence type="ECO:0000256" key="6">
    <source>
        <dbReference type="ARBA" id="ARBA00022960"/>
    </source>
</evidence>
<dbReference type="InterPro" id="IPR051046">
    <property type="entry name" value="MurCDEF_CellWall_CoF430Synth"/>
</dbReference>
<dbReference type="Proteomes" id="UP000030125">
    <property type="component" value="Unassembled WGS sequence"/>
</dbReference>
<evidence type="ECO:0000256" key="11">
    <source>
        <dbReference type="RuleBase" id="RU004136"/>
    </source>
</evidence>
<comment type="similarity">
    <text evidence="10">Belongs to the MurCDEF family. MurF subfamily.</text>
</comment>
<dbReference type="SUPFAM" id="SSF53244">
    <property type="entry name" value="MurD-like peptide ligases, peptide-binding domain"/>
    <property type="match status" value="1"/>
</dbReference>
<dbReference type="InterPro" id="IPR035911">
    <property type="entry name" value="MurE/MurF_N"/>
</dbReference>
<keyword evidence="6 10" id="KW-0133">Cell shape</keyword>
<protein>
    <recommendedName>
        <fullName evidence="10 11">UDP-N-acetylmuramoyl-tripeptide--D-alanyl-D-alanine ligase</fullName>
        <ecNumber evidence="10 11">6.3.2.10</ecNumber>
    </recommendedName>
    <alternativeName>
        <fullName evidence="10">D-alanyl-D-alanine-adding enzyme</fullName>
    </alternativeName>
</protein>
<evidence type="ECO:0000256" key="7">
    <source>
        <dbReference type="ARBA" id="ARBA00022984"/>
    </source>
</evidence>
<evidence type="ECO:0000256" key="4">
    <source>
        <dbReference type="ARBA" id="ARBA00022741"/>
    </source>
</evidence>
<dbReference type="InterPro" id="IPR013221">
    <property type="entry name" value="Mur_ligase_cen"/>
</dbReference>
<name>A0A0A2ERR8_PORCN</name>
<keyword evidence="16" id="KW-1185">Reference proteome</keyword>
<keyword evidence="8 10" id="KW-0131">Cell cycle</keyword>
<comment type="function">
    <text evidence="10 11">Involved in cell wall formation. Catalyzes the final step in the synthesis of UDP-N-acetylmuramoyl-pentapeptide, the precursor of murein.</text>
</comment>
<dbReference type="UniPathway" id="UPA00219"/>
<dbReference type="InterPro" id="IPR004101">
    <property type="entry name" value="Mur_ligase_C"/>
</dbReference>
<organism evidence="15 16">
    <name type="scientific">Porphyromonas cangingivalis</name>
    <dbReference type="NCBI Taxonomy" id="36874"/>
    <lineage>
        <taxon>Bacteria</taxon>
        <taxon>Pseudomonadati</taxon>
        <taxon>Bacteroidota</taxon>
        <taxon>Bacteroidia</taxon>
        <taxon>Bacteroidales</taxon>
        <taxon>Porphyromonadaceae</taxon>
        <taxon>Porphyromonas</taxon>
    </lineage>
</organism>
<dbReference type="Gene3D" id="3.90.190.20">
    <property type="entry name" value="Mur ligase, C-terminal domain"/>
    <property type="match status" value="1"/>
</dbReference>
<keyword evidence="7 10" id="KW-0573">Peptidoglycan synthesis</keyword>
<dbReference type="PANTHER" id="PTHR43024:SF1">
    <property type="entry name" value="UDP-N-ACETYLMURAMOYL-TRIPEPTIDE--D-ALANYL-D-ALANINE LIGASE"/>
    <property type="match status" value="1"/>
</dbReference>
<dbReference type="InterPro" id="IPR000713">
    <property type="entry name" value="Mur_ligase_N"/>
</dbReference>
<gene>
    <name evidence="10" type="primary">murF</name>
    <name evidence="15" type="ORF">HQ35_05690</name>
</gene>
<keyword evidence="3 10" id="KW-0132">Cell division</keyword>
<dbReference type="PANTHER" id="PTHR43024">
    <property type="entry name" value="UDP-N-ACETYLMURAMOYL-TRIPEPTIDE--D-ALANYL-D-ALANINE LIGASE"/>
    <property type="match status" value="1"/>
</dbReference>
<dbReference type="Gene3D" id="3.40.1390.10">
    <property type="entry name" value="MurE/MurF, N-terminal domain"/>
    <property type="match status" value="1"/>
</dbReference>
<dbReference type="InterPro" id="IPR005863">
    <property type="entry name" value="UDP-N-AcMur_synth"/>
</dbReference>
<dbReference type="SUPFAM" id="SSF53623">
    <property type="entry name" value="MurD-like peptide ligases, catalytic domain"/>
    <property type="match status" value="1"/>
</dbReference>
<dbReference type="GO" id="GO:0008360">
    <property type="term" value="P:regulation of cell shape"/>
    <property type="evidence" value="ECO:0007669"/>
    <property type="project" value="UniProtKB-KW"/>
</dbReference>
<keyword evidence="1 10" id="KW-0963">Cytoplasm</keyword>
<dbReference type="GO" id="GO:0047480">
    <property type="term" value="F:UDP-N-acetylmuramoyl-tripeptide-D-alanyl-D-alanine ligase activity"/>
    <property type="evidence" value="ECO:0007669"/>
    <property type="project" value="UniProtKB-UniRule"/>
</dbReference>
<feature type="domain" description="Mur ligase C-terminal" evidence="13">
    <location>
        <begin position="298"/>
        <end position="414"/>
    </location>
</feature>
<evidence type="ECO:0000256" key="1">
    <source>
        <dbReference type="ARBA" id="ARBA00022490"/>
    </source>
</evidence>
<dbReference type="GO" id="GO:0008766">
    <property type="term" value="F:UDP-N-acetylmuramoylalanyl-D-glutamyl-2,6-diaminopimelate-D-alanyl-D-alanine ligase activity"/>
    <property type="evidence" value="ECO:0007669"/>
    <property type="project" value="RHEA"/>
</dbReference>
<feature type="binding site" evidence="10">
    <location>
        <begin position="98"/>
        <end position="104"/>
    </location>
    <ligand>
        <name>ATP</name>
        <dbReference type="ChEBI" id="CHEBI:30616"/>
    </ligand>
</feature>